<comment type="similarity">
    <text evidence="2 11">Belongs to the peptidase M14 family.</text>
</comment>
<evidence type="ECO:0000256" key="11">
    <source>
        <dbReference type="PROSITE-ProRule" id="PRU01379"/>
    </source>
</evidence>
<evidence type="ECO:0000256" key="8">
    <source>
        <dbReference type="ARBA" id="ARBA00022833"/>
    </source>
</evidence>
<dbReference type="PROSITE" id="PS52035">
    <property type="entry name" value="PEPTIDASE_M14"/>
    <property type="match status" value="1"/>
</dbReference>
<dbReference type="InterPro" id="IPR000834">
    <property type="entry name" value="Peptidase_M14"/>
</dbReference>
<evidence type="ECO:0000256" key="4">
    <source>
        <dbReference type="ARBA" id="ARBA00022670"/>
    </source>
</evidence>
<evidence type="ECO:0000256" key="5">
    <source>
        <dbReference type="ARBA" id="ARBA00022723"/>
    </source>
</evidence>
<evidence type="ECO:0000256" key="9">
    <source>
        <dbReference type="ARBA" id="ARBA00023049"/>
    </source>
</evidence>
<keyword evidence="8" id="KW-0862">Zinc</keyword>
<organism evidence="13 14">
    <name type="scientific">Oikopleura dioica</name>
    <name type="common">Tunicate</name>
    <dbReference type="NCBI Taxonomy" id="34765"/>
    <lineage>
        <taxon>Eukaryota</taxon>
        <taxon>Metazoa</taxon>
        <taxon>Chordata</taxon>
        <taxon>Tunicata</taxon>
        <taxon>Appendicularia</taxon>
        <taxon>Copelata</taxon>
        <taxon>Oikopleuridae</taxon>
        <taxon>Oikopleura</taxon>
    </lineage>
</organism>
<evidence type="ECO:0000256" key="2">
    <source>
        <dbReference type="ARBA" id="ARBA00005988"/>
    </source>
</evidence>
<evidence type="ECO:0000256" key="10">
    <source>
        <dbReference type="ARBA" id="ARBA00023157"/>
    </source>
</evidence>
<name>A0ABN7RH36_OIKDI</name>
<dbReference type="Pfam" id="PF00246">
    <property type="entry name" value="Peptidase_M14"/>
    <property type="match status" value="1"/>
</dbReference>
<dbReference type="Pfam" id="PF02244">
    <property type="entry name" value="Propep_M14"/>
    <property type="match status" value="1"/>
</dbReference>
<keyword evidence="10" id="KW-1015">Disulfide bond</keyword>
<keyword evidence="3" id="KW-0121">Carboxypeptidase</keyword>
<comment type="cofactor">
    <cofactor evidence="1">
        <name>Zn(2+)</name>
        <dbReference type="ChEBI" id="CHEBI:29105"/>
    </cofactor>
</comment>
<dbReference type="Gene3D" id="3.30.70.340">
    <property type="entry name" value="Metallocarboxypeptidase-like"/>
    <property type="match status" value="1"/>
</dbReference>
<evidence type="ECO:0000313" key="14">
    <source>
        <dbReference type="Proteomes" id="UP001158576"/>
    </source>
</evidence>
<keyword evidence="9" id="KW-0482">Metalloprotease</keyword>
<dbReference type="PANTHER" id="PTHR11705">
    <property type="entry name" value="PROTEASE FAMILY M14 CARBOXYPEPTIDASE A,B"/>
    <property type="match status" value="1"/>
</dbReference>
<proteinExistence type="inferred from homology"/>
<keyword evidence="7" id="KW-0378">Hydrolase</keyword>
<dbReference type="SUPFAM" id="SSF54897">
    <property type="entry name" value="Protease propeptides/inhibitors"/>
    <property type="match status" value="1"/>
</dbReference>
<sequence>MKLFSLFGSFVAASEKVDYSGSKVLRVTVEDEAQLKFIRAVSGDFDIWKDAHVKGDVMDILVPGEYLSRTSNTLRARGVEFNIMVDDVQALIDETTPSNTEYTTYADFDYNTYHTFDAHQQWQADFAAENSDIVNVVEYGTSLEGRPLNTMVIGKGSRKMILHGGTHAREWINPIEMINFSKQLVEEYRAGGESANYLNDLEWHITINTNPDGYVYSWTNDRMWRKTRNPDTGGVCVGVDPNRNWDACWGCPGASANTCSQTFYGRSVFSEVETKAAADYITNMSGNVVGYADVHAYSQYWMTPFGYKRTHPADYDDQMTVSNAARDAIYGVHRKLFATGSIYDVIYQASGNTADWVYETAGVKCSFALELRDKGQYGFLLPADQIQPVKEEMWAGFTAWADLAIQGLCDS</sequence>
<evidence type="ECO:0000256" key="7">
    <source>
        <dbReference type="ARBA" id="ARBA00022801"/>
    </source>
</evidence>
<feature type="active site" description="Proton donor/acceptor" evidence="11">
    <location>
        <position position="370"/>
    </location>
</feature>
<dbReference type="SUPFAM" id="SSF53187">
    <property type="entry name" value="Zn-dependent exopeptidases"/>
    <property type="match status" value="1"/>
</dbReference>
<dbReference type="CDD" id="cd03860">
    <property type="entry name" value="M14_CP_A-B_like"/>
    <property type="match status" value="1"/>
</dbReference>
<evidence type="ECO:0000256" key="1">
    <source>
        <dbReference type="ARBA" id="ARBA00001947"/>
    </source>
</evidence>
<evidence type="ECO:0000256" key="3">
    <source>
        <dbReference type="ARBA" id="ARBA00022645"/>
    </source>
</evidence>
<evidence type="ECO:0000259" key="12">
    <source>
        <dbReference type="PROSITE" id="PS52035"/>
    </source>
</evidence>
<dbReference type="InterPro" id="IPR036990">
    <property type="entry name" value="M14A-like_propep"/>
</dbReference>
<dbReference type="SMART" id="SM00631">
    <property type="entry name" value="Zn_pept"/>
    <property type="match status" value="1"/>
</dbReference>
<keyword evidence="6" id="KW-0732">Signal</keyword>
<accession>A0ABN7RH36</accession>
<evidence type="ECO:0000313" key="13">
    <source>
        <dbReference type="EMBL" id="CAG5077256.1"/>
    </source>
</evidence>
<dbReference type="PRINTS" id="PR00765">
    <property type="entry name" value="CRBOXYPTASEA"/>
</dbReference>
<keyword evidence="4" id="KW-0645">Protease</keyword>
<dbReference type="PANTHER" id="PTHR11705:SF153">
    <property type="entry name" value="ZINC CARBOXYPEPTIDASE A 1-LIKE PROTEIN"/>
    <property type="match status" value="1"/>
</dbReference>
<evidence type="ECO:0000256" key="6">
    <source>
        <dbReference type="ARBA" id="ARBA00022729"/>
    </source>
</evidence>
<keyword evidence="14" id="KW-1185">Reference proteome</keyword>
<feature type="domain" description="Peptidase M14" evidence="12">
    <location>
        <begin position="112"/>
        <end position="404"/>
    </location>
</feature>
<dbReference type="Gene3D" id="3.40.630.10">
    <property type="entry name" value="Zn peptidases"/>
    <property type="match status" value="1"/>
</dbReference>
<dbReference type="InterPro" id="IPR003146">
    <property type="entry name" value="M14A_act_pep"/>
</dbReference>
<protein>
    <submittedName>
        <fullName evidence="13">Oidioi.mRNA.OKI2018_I69.PAR.g8666.t1.cds</fullName>
    </submittedName>
</protein>
<dbReference type="Proteomes" id="UP001158576">
    <property type="component" value="Chromosome PAR"/>
</dbReference>
<gene>
    <name evidence="13" type="ORF">OKIOD_LOCUS224</name>
</gene>
<reference evidence="13 14" key="1">
    <citation type="submission" date="2021-04" db="EMBL/GenBank/DDBJ databases">
        <authorList>
            <person name="Bliznina A."/>
        </authorList>
    </citation>
    <scope>NUCLEOTIDE SEQUENCE [LARGE SCALE GENOMIC DNA]</scope>
</reference>
<keyword evidence="5" id="KW-0479">Metal-binding</keyword>
<dbReference type="EMBL" id="OU015568">
    <property type="protein sequence ID" value="CAG5077256.1"/>
    <property type="molecule type" value="Genomic_DNA"/>
</dbReference>